<proteinExistence type="predicted"/>
<dbReference type="Proteomes" id="UP000095380">
    <property type="component" value="Unassembled WGS sequence"/>
</dbReference>
<dbReference type="EMBL" id="CYYM01000005">
    <property type="protein sequence ID" value="CUN94187.1"/>
    <property type="molecule type" value="Genomic_DNA"/>
</dbReference>
<gene>
    <name evidence="2" type="ORF">ERS852408_01180</name>
</gene>
<evidence type="ECO:0008006" key="4">
    <source>
        <dbReference type="Google" id="ProtNLM"/>
    </source>
</evidence>
<keyword evidence="1" id="KW-1133">Transmembrane helix</keyword>
<feature type="transmembrane region" description="Helical" evidence="1">
    <location>
        <begin position="20"/>
        <end position="38"/>
    </location>
</feature>
<accession>A0A174B026</accession>
<evidence type="ECO:0000313" key="2">
    <source>
        <dbReference type="EMBL" id="CUN94187.1"/>
    </source>
</evidence>
<sequence>MRQSRKKWERRREVHRNKLAAVIFVIMMIAFCVVNLATGDREFSATENRALEQRPELTISGIESGRWMEQYESYVSDQFAGRDFWVMLKSRVDLLAGKRKVNGVFKGKDHYLLEDIAKPDEDQMKENLSAMKMFQKQYKDIPMYMMLVPNAANIESDKLPGYAVTENQEKQFKAIHSTLGSVYTWVDVSDILKKHRSEEIYYHTDHHWTTLGAYYGYQALSKSMKLDTSKTSDMKPYAVTNAFNGTLASTSGYETGYEEPIYIYAPDNLKNATEAVVNNVNEKKKTATLYDTSKLKGKDKYALFLGGNYPILDIKTTADSTDRLLIIKDSYANSLIPFLIPYYREIVVVDPRYYYDDIENVMKKDNITSVLFLYNGNTFVKDNSISGVLQND</sequence>
<keyword evidence="1" id="KW-0472">Membrane</keyword>
<name>A0A174B026_9FIRM</name>
<reference evidence="2 3" key="1">
    <citation type="submission" date="2015-09" db="EMBL/GenBank/DDBJ databases">
        <authorList>
            <consortium name="Pathogen Informatics"/>
        </authorList>
    </citation>
    <scope>NUCLEOTIDE SEQUENCE [LARGE SCALE GENOMIC DNA]</scope>
    <source>
        <strain evidence="2 3">2789STDY5608851</strain>
    </source>
</reference>
<evidence type="ECO:0000256" key="1">
    <source>
        <dbReference type="SAM" id="Phobius"/>
    </source>
</evidence>
<protein>
    <recommendedName>
        <fullName evidence="4">DHHW protein</fullName>
    </recommendedName>
</protein>
<organism evidence="2 3">
    <name type="scientific">Dorea longicatena</name>
    <dbReference type="NCBI Taxonomy" id="88431"/>
    <lineage>
        <taxon>Bacteria</taxon>
        <taxon>Bacillati</taxon>
        <taxon>Bacillota</taxon>
        <taxon>Clostridia</taxon>
        <taxon>Lachnospirales</taxon>
        <taxon>Lachnospiraceae</taxon>
        <taxon>Dorea</taxon>
    </lineage>
</organism>
<evidence type="ECO:0000313" key="3">
    <source>
        <dbReference type="Proteomes" id="UP000095380"/>
    </source>
</evidence>
<dbReference type="AlphaFoldDB" id="A0A174B026"/>
<dbReference type="RefSeq" id="WP_055194361.1">
    <property type="nucleotide sequence ID" value="NZ_CYYM01000005.1"/>
</dbReference>
<keyword evidence="1" id="KW-0812">Transmembrane</keyword>
<dbReference type="Pfam" id="PF14286">
    <property type="entry name" value="DHHW"/>
    <property type="match status" value="1"/>
</dbReference>
<dbReference type="InterPro" id="IPR025945">
    <property type="entry name" value="DHHW"/>
</dbReference>